<evidence type="ECO:0000313" key="1">
    <source>
        <dbReference type="EMBL" id="NWD40084.1"/>
    </source>
</evidence>
<sequence>MRGGEQVKLKRRLESLQKSGAAGNEGAAGEARLLAAWLDDEAITSRKRQDDRCKVLVGALVGTLMASGRAVVLQDHRTLLNALDEFLSRPAERLAVLGTDGSGSEAFRRVFTHASD</sequence>
<dbReference type="EMBL" id="JACAQK010000042">
    <property type="protein sequence ID" value="NWD40084.1"/>
    <property type="molecule type" value="Genomic_DNA"/>
</dbReference>
<proteinExistence type="predicted"/>
<accession>A0A7Y8DV73</accession>
<comment type="caution">
    <text evidence="1">The sequence shown here is derived from an EMBL/GenBank/DDBJ whole genome shotgun (WGS) entry which is preliminary data.</text>
</comment>
<evidence type="ECO:0000313" key="2">
    <source>
        <dbReference type="Proteomes" id="UP000549134"/>
    </source>
</evidence>
<reference evidence="1 2" key="1">
    <citation type="submission" date="2020-04" db="EMBL/GenBank/DDBJ databases">
        <title>Molecular characterization of pseudomonads from Agaricus bisporus reveal novel blotch 2 pathogens in Western Europe.</title>
        <authorList>
            <person name="Taparia T."/>
            <person name="Krijger M."/>
            <person name="Haynes E."/>
            <person name="Elpinstone J.G."/>
            <person name="Noble R."/>
            <person name="Van Der Wolf J."/>
        </authorList>
    </citation>
    <scope>NUCLEOTIDE SEQUENCE [LARGE SCALE GENOMIC DNA]</scope>
    <source>
        <strain evidence="1 2">IPO3746</strain>
    </source>
</reference>
<name>A0A7Y8DV73_PSETO</name>
<dbReference type="Proteomes" id="UP000549134">
    <property type="component" value="Unassembled WGS sequence"/>
</dbReference>
<organism evidence="1 2">
    <name type="scientific">Pseudomonas tolaasii</name>
    <dbReference type="NCBI Taxonomy" id="29442"/>
    <lineage>
        <taxon>Bacteria</taxon>
        <taxon>Pseudomonadati</taxon>
        <taxon>Pseudomonadota</taxon>
        <taxon>Gammaproteobacteria</taxon>
        <taxon>Pseudomonadales</taxon>
        <taxon>Pseudomonadaceae</taxon>
        <taxon>Pseudomonas</taxon>
    </lineage>
</organism>
<protein>
    <submittedName>
        <fullName evidence="1">Uncharacterized protein</fullName>
    </submittedName>
</protein>
<gene>
    <name evidence="1" type="ORF">HX787_29940</name>
</gene>
<dbReference type="RefSeq" id="WP_177008017.1">
    <property type="nucleotide sequence ID" value="NZ_JACAQH010000031.1"/>
</dbReference>
<dbReference type="AlphaFoldDB" id="A0A7Y8DV73"/>